<dbReference type="InterPro" id="IPR009075">
    <property type="entry name" value="AcylCo_DH/oxidase_C"/>
</dbReference>
<dbReference type="Gene3D" id="1.10.540.10">
    <property type="entry name" value="Acyl-CoA dehydrogenase/oxidase, N-terminal domain"/>
    <property type="match status" value="1"/>
</dbReference>
<evidence type="ECO:0000259" key="7">
    <source>
        <dbReference type="Pfam" id="PF00441"/>
    </source>
</evidence>
<evidence type="ECO:0000256" key="3">
    <source>
        <dbReference type="ARBA" id="ARBA00022630"/>
    </source>
</evidence>
<gene>
    <name evidence="10" type="ORF">MANY_32320</name>
</gene>
<dbReference type="PANTHER" id="PTHR43292">
    <property type="entry name" value="ACYL-COA DEHYDROGENASE"/>
    <property type="match status" value="1"/>
</dbReference>
<dbReference type="InterPro" id="IPR006091">
    <property type="entry name" value="Acyl-CoA_Oxase/DH_mid-dom"/>
</dbReference>
<dbReference type="GO" id="GO:0016627">
    <property type="term" value="F:oxidoreductase activity, acting on the CH-CH group of donors"/>
    <property type="evidence" value="ECO:0007669"/>
    <property type="project" value="InterPro"/>
</dbReference>
<evidence type="ECO:0000256" key="4">
    <source>
        <dbReference type="ARBA" id="ARBA00022827"/>
    </source>
</evidence>
<dbReference type="InterPro" id="IPR037069">
    <property type="entry name" value="AcylCoA_DH/ox_N_sf"/>
</dbReference>
<evidence type="ECO:0000259" key="9">
    <source>
        <dbReference type="Pfam" id="PF02771"/>
    </source>
</evidence>
<comment type="similarity">
    <text evidence="2 6">Belongs to the acyl-CoA dehydrogenase family.</text>
</comment>
<evidence type="ECO:0000256" key="6">
    <source>
        <dbReference type="RuleBase" id="RU362125"/>
    </source>
</evidence>
<protein>
    <submittedName>
        <fullName evidence="10">Acyl-CoA dehydrogenase</fullName>
    </submittedName>
</protein>
<dbReference type="Proteomes" id="UP000467249">
    <property type="component" value="Chromosome"/>
</dbReference>
<proteinExistence type="inferred from homology"/>
<dbReference type="PANTHER" id="PTHR43292:SF3">
    <property type="entry name" value="ACYL-COA DEHYDROGENASE FADE29"/>
    <property type="match status" value="1"/>
</dbReference>
<comment type="cofactor">
    <cofactor evidence="1 6">
        <name>FAD</name>
        <dbReference type="ChEBI" id="CHEBI:57692"/>
    </cofactor>
</comment>
<feature type="domain" description="Acyl-CoA oxidase/dehydrogenase middle" evidence="8">
    <location>
        <begin position="128"/>
        <end position="216"/>
    </location>
</feature>
<evidence type="ECO:0000256" key="5">
    <source>
        <dbReference type="ARBA" id="ARBA00023002"/>
    </source>
</evidence>
<dbReference type="InterPro" id="IPR046373">
    <property type="entry name" value="Acyl-CoA_Oxase/DH_mid-dom_sf"/>
</dbReference>
<dbReference type="Gene3D" id="1.20.140.10">
    <property type="entry name" value="Butyryl-CoA Dehydrogenase, subunit A, domain 3"/>
    <property type="match status" value="1"/>
</dbReference>
<dbReference type="Pfam" id="PF02770">
    <property type="entry name" value="Acyl-CoA_dh_M"/>
    <property type="match status" value="1"/>
</dbReference>
<dbReference type="SUPFAM" id="SSF56645">
    <property type="entry name" value="Acyl-CoA dehydrogenase NM domain-like"/>
    <property type="match status" value="1"/>
</dbReference>
<feature type="domain" description="Acyl-CoA dehydrogenase/oxidase C-terminal" evidence="7">
    <location>
        <begin position="232"/>
        <end position="385"/>
    </location>
</feature>
<evidence type="ECO:0000259" key="8">
    <source>
        <dbReference type="Pfam" id="PF02770"/>
    </source>
</evidence>
<dbReference type="KEGG" id="many:MANY_32320"/>
<keyword evidence="3 6" id="KW-0285">Flavoprotein</keyword>
<dbReference type="EMBL" id="AP022620">
    <property type="protein sequence ID" value="BBZ77895.1"/>
    <property type="molecule type" value="Genomic_DNA"/>
</dbReference>
<reference evidence="10 11" key="1">
    <citation type="journal article" date="2019" name="Emerg. Microbes Infect.">
        <title>Comprehensive subspecies identification of 175 nontuberculous mycobacteria species based on 7547 genomic profiles.</title>
        <authorList>
            <person name="Matsumoto Y."/>
            <person name="Kinjo T."/>
            <person name="Motooka D."/>
            <person name="Nabeya D."/>
            <person name="Jung N."/>
            <person name="Uechi K."/>
            <person name="Horii T."/>
            <person name="Iida T."/>
            <person name="Fujita J."/>
            <person name="Nakamura S."/>
        </authorList>
    </citation>
    <scope>NUCLEOTIDE SEQUENCE [LARGE SCALE GENOMIC DNA]</scope>
    <source>
        <strain evidence="10 11">JCM 30275</strain>
    </source>
</reference>
<dbReference type="Gene3D" id="2.40.110.10">
    <property type="entry name" value="Butyryl-CoA Dehydrogenase, subunit A, domain 2"/>
    <property type="match status" value="1"/>
</dbReference>
<keyword evidence="4 6" id="KW-0274">FAD</keyword>
<dbReference type="CDD" id="cd01152">
    <property type="entry name" value="ACAD_fadE6_17_26"/>
    <property type="match status" value="1"/>
</dbReference>
<feature type="domain" description="Acyl-CoA dehydrogenase/oxidase N-terminal" evidence="9">
    <location>
        <begin position="6"/>
        <end position="123"/>
    </location>
</feature>
<evidence type="ECO:0000256" key="2">
    <source>
        <dbReference type="ARBA" id="ARBA00009347"/>
    </source>
</evidence>
<dbReference type="InterPro" id="IPR009100">
    <property type="entry name" value="AcylCoA_DH/oxidase_NM_dom_sf"/>
</dbReference>
<dbReference type="InterPro" id="IPR036250">
    <property type="entry name" value="AcylCo_DH-like_C"/>
</dbReference>
<evidence type="ECO:0000256" key="1">
    <source>
        <dbReference type="ARBA" id="ARBA00001974"/>
    </source>
</evidence>
<dbReference type="GO" id="GO:0050660">
    <property type="term" value="F:flavin adenine dinucleotide binding"/>
    <property type="evidence" value="ECO:0007669"/>
    <property type="project" value="InterPro"/>
</dbReference>
<dbReference type="Pfam" id="PF00441">
    <property type="entry name" value="Acyl-CoA_dh_1"/>
    <property type="match status" value="1"/>
</dbReference>
<dbReference type="InterPro" id="IPR052161">
    <property type="entry name" value="Mycobact_Acyl-CoA_DH"/>
</dbReference>
<dbReference type="Pfam" id="PF02771">
    <property type="entry name" value="Acyl-CoA_dh_N"/>
    <property type="match status" value="1"/>
</dbReference>
<dbReference type="InterPro" id="IPR013786">
    <property type="entry name" value="AcylCoA_DH/ox_N"/>
</dbReference>
<dbReference type="AlphaFoldDB" id="A0A6N4WAX4"/>
<evidence type="ECO:0000313" key="10">
    <source>
        <dbReference type="EMBL" id="BBZ77895.1"/>
    </source>
</evidence>
<organism evidence="10 11">
    <name type="scientific">Mycolicibacterium anyangense</name>
    <dbReference type="NCBI Taxonomy" id="1431246"/>
    <lineage>
        <taxon>Bacteria</taxon>
        <taxon>Bacillati</taxon>
        <taxon>Actinomycetota</taxon>
        <taxon>Actinomycetes</taxon>
        <taxon>Mycobacteriales</taxon>
        <taxon>Mycobacteriaceae</taxon>
        <taxon>Mycolicibacterium</taxon>
    </lineage>
</organism>
<dbReference type="GO" id="GO:0005886">
    <property type="term" value="C:plasma membrane"/>
    <property type="evidence" value="ECO:0007669"/>
    <property type="project" value="TreeGrafter"/>
</dbReference>
<keyword evidence="11" id="KW-1185">Reference proteome</keyword>
<dbReference type="SUPFAM" id="SSF47203">
    <property type="entry name" value="Acyl-CoA dehydrogenase C-terminal domain-like"/>
    <property type="match status" value="1"/>
</dbReference>
<sequence>MRISYTPEQEELRRELRSYFTKLMTPERQEALSSTSGGEIGTGNVYRETVSQMGKDGWLTLNWPEEYGGQNRDPMDSLIFTDEAAIAGAPVPFLTINSVAPTIMAFGTEEQKKFYLPKIASGDLHFSIGYSEPGAGTDLAALRTTAVRDGDDYVVNGQKMWTSLIQYADYVWLAVRTNTEAKKHRGISVLIVPTAAEGFSWTPVHTMAGVGTSATYYQDVRVPVSSLVGEENGGWKLVTNQLNHERVALVSAQPIFLALNQVREWAQNTKDAHGNRLIDSEWVQLNLARVHAKAEYLKLINWELASAKSGTLNPADASAAKVFGTELATEAYRLLMEILGPSATLRQDSPGVLLRGKVERMHRSALILTFGGGTNEIQRDIIGMVALGLPRVNR</sequence>
<dbReference type="RefSeq" id="WP_163805137.1">
    <property type="nucleotide sequence ID" value="NZ_AP022620.1"/>
</dbReference>
<name>A0A6N4WAX4_9MYCO</name>
<evidence type="ECO:0000313" key="11">
    <source>
        <dbReference type="Proteomes" id="UP000467249"/>
    </source>
</evidence>
<accession>A0A6N4WAX4</accession>
<keyword evidence="5 6" id="KW-0560">Oxidoreductase</keyword>